<dbReference type="AlphaFoldDB" id="A0AA86TS00"/>
<dbReference type="PROSITE" id="PS51294">
    <property type="entry name" value="HTH_MYB"/>
    <property type="match status" value="1"/>
</dbReference>
<gene>
    <name evidence="3" type="ORF">HINF_LOCUS54041</name>
    <name evidence="2" type="ORF">HINF_LOCUS8043</name>
</gene>
<evidence type="ECO:0000313" key="2">
    <source>
        <dbReference type="EMBL" id="CAI9920398.1"/>
    </source>
</evidence>
<dbReference type="Proteomes" id="UP001642409">
    <property type="component" value="Unassembled WGS sequence"/>
</dbReference>
<reference evidence="2" key="1">
    <citation type="submission" date="2023-06" db="EMBL/GenBank/DDBJ databases">
        <authorList>
            <person name="Kurt Z."/>
        </authorList>
    </citation>
    <scope>NUCLEOTIDE SEQUENCE</scope>
</reference>
<dbReference type="EMBL" id="CATOUU010000199">
    <property type="protein sequence ID" value="CAI9920398.1"/>
    <property type="molecule type" value="Genomic_DNA"/>
</dbReference>
<proteinExistence type="predicted"/>
<dbReference type="Pfam" id="PF00249">
    <property type="entry name" value="Myb_DNA-binding"/>
    <property type="match status" value="1"/>
</dbReference>
<reference evidence="3 4" key="2">
    <citation type="submission" date="2024-07" db="EMBL/GenBank/DDBJ databases">
        <authorList>
            <person name="Akdeniz Z."/>
        </authorList>
    </citation>
    <scope>NUCLEOTIDE SEQUENCE [LARGE SCALE GENOMIC DNA]</scope>
</reference>
<evidence type="ECO:0000259" key="1">
    <source>
        <dbReference type="PROSITE" id="PS51294"/>
    </source>
</evidence>
<organism evidence="2">
    <name type="scientific">Hexamita inflata</name>
    <dbReference type="NCBI Taxonomy" id="28002"/>
    <lineage>
        <taxon>Eukaryota</taxon>
        <taxon>Metamonada</taxon>
        <taxon>Diplomonadida</taxon>
        <taxon>Hexamitidae</taxon>
        <taxon>Hexamitinae</taxon>
        <taxon>Hexamita</taxon>
    </lineage>
</organism>
<feature type="domain" description="HTH myb-type" evidence="1">
    <location>
        <begin position="48"/>
        <end position="97"/>
    </location>
</feature>
<accession>A0AA86TS00</accession>
<dbReference type="InterPro" id="IPR017930">
    <property type="entry name" value="Myb_dom"/>
</dbReference>
<dbReference type="EMBL" id="CAXDID020000278">
    <property type="protein sequence ID" value="CAL6069568.1"/>
    <property type="molecule type" value="Genomic_DNA"/>
</dbReference>
<dbReference type="SMART" id="SM00717">
    <property type="entry name" value="SANT"/>
    <property type="match status" value="1"/>
</dbReference>
<dbReference type="InterPro" id="IPR009057">
    <property type="entry name" value="Homeodomain-like_sf"/>
</dbReference>
<dbReference type="Gene3D" id="1.10.10.60">
    <property type="entry name" value="Homeodomain-like"/>
    <property type="match status" value="1"/>
</dbReference>
<comment type="caution">
    <text evidence="2">The sequence shown here is derived from an EMBL/GenBank/DDBJ whole genome shotgun (WGS) entry which is preliminary data.</text>
</comment>
<dbReference type="InterPro" id="IPR001005">
    <property type="entry name" value="SANT/Myb"/>
</dbReference>
<sequence>MLIIDKCINDKCLVINDKCIPLIHSISIAMQCIQNISCISLNAPCRFKRTWTLEEQSLFKRLYKQYRKDFKLYVPHFETRTEGQIKSFYQNIVHKNKQIKNSSQMVHKVSTESPQEQAYELSQGFSTMSSIFESTTITFDNLDAQQ</sequence>
<dbReference type="SUPFAM" id="SSF46689">
    <property type="entry name" value="Homeodomain-like"/>
    <property type="match status" value="1"/>
</dbReference>
<dbReference type="CDD" id="cd00167">
    <property type="entry name" value="SANT"/>
    <property type="match status" value="1"/>
</dbReference>
<evidence type="ECO:0000313" key="4">
    <source>
        <dbReference type="Proteomes" id="UP001642409"/>
    </source>
</evidence>
<protein>
    <submittedName>
        <fullName evidence="2">SANT/Myb domain</fullName>
    </submittedName>
    <submittedName>
        <fullName evidence="3">SANT/Myb_domain</fullName>
    </submittedName>
</protein>
<evidence type="ECO:0000313" key="3">
    <source>
        <dbReference type="EMBL" id="CAL6069568.1"/>
    </source>
</evidence>
<name>A0AA86TS00_9EUKA</name>
<keyword evidence="4" id="KW-1185">Reference proteome</keyword>